<name>A0A6V8LD96_9ACTN</name>
<reference evidence="2 3" key="1">
    <citation type="submission" date="2020-03" db="EMBL/GenBank/DDBJ databases">
        <title>Whole genome shotgun sequence of Phytohabitans rumicis NBRC 108638.</title>
        <authorList>
            <person name="Komaki H."/>
            <person name="Tamura T."/>
        </authorList>
    </citation>
    <scope>NUCLEOTIDE SEQUENCE [LARGE SCALE GENOMIC DNA]</scope>
    <source>
        <strain evidence="2 3">NBRC 108638</strain>
    </source>
</reference>
<organism evidence="2 3">
    <name type="scientific">Phytohabitans rumicis</name>
    <dbReference type="NCBI Taxonomy" id="1076125"/>
    <lineage>
        <taxon>Bacteria</taxon>
        <taxon>Bacillati</taxon>
        <taxon>Actinomycetota</taxon>
        <taxon>Actinomycetes</taxon>
        <taxon>Micromonosporales</taxon>
        <taxon>Micromonosporaceae</taxon>
    </lineage>
</organism>
<reference evidence="2 3" key="2">
    <citation type="submission" date="2020-03" db="EMBL/GenBank/DDBJ databases">
        <authorList>
            <person name="Ichikawa N."/>
            <person name="Kimura A."/>
            <person name="Kitahashi Y."/>
            <person name="Uohara A."/>
        </authorList>
    </citation>
    <scope>NUCLEOTIDE SEQUENCE [LARGE SCALE GENOMIC DNA]</scope>
    <source>
        <strain evidence="2 3">NBRC 108638</strain>
    </source>
</reference>
<dbReference type="Gene3D" id="3.10.450.50">
    <property type="match status" value="1"/>
</dbReference>
<dbReference type="AlphaFoldDB" id="A0A6V8LD96"/>
<sequence>MTTAHDTAVAYWAAAEARDWVAFATLLSEGVVYELPQTRERIHGREAFVRFNVEYPGDWHVTDVRAIGEGSRAATWATFAVGGDEQPALTFFELDDDGLIERITDFWPEPYAPPPGREHLVTRY</sequence>
<dbReference type="Proteomes" id="UP000482960">
    <property type="component" value="Unassembled WGS sequence"/>
</dbReference>
<dbReference type="InterPro" id="IPR032710">
    <property type="entry name" value="NTF2-like_dom_sf"/>
</dbReference>
<evidence type="ECO:0000313" key="2">
    <source>
        <dbReference type="EMBL" id="GFJ92958.1"/>
    </source>
</evidence>
<dbReference type="EMBL" id="BLPG01000001">
    <property type="protein sequence ID" value="GFJ92958.1"/>
    <property type="molecule type" value="Genomic_DNA"/>
</dbReference>
<accession>A0A6V8LD96</accession>
<proteinExistence type="predicted"/>
<protein>
    <submittedName>
        <fullName evidence="2">Polyketide cyclase</fullName>
    </submittedName>
</protein>
<dbReference type="Pfam" id="PF12680">
    <property type="entry name" value="SnoaL_2"/>
    <property type="match status" value="1"/>
</dbReference>
<evidence type="ECO:0000259" key="1">
    <source>
        <dbReference type="Pfam" id="PF12680"/>
    </source>
</evidence>
<keyword evidence="3" id="KW-1185">Reference proteome</keyword>
<dbReference type="RefSeq" id="WP_173079714.1">
    <property type="nucleotide sequence ID" value="NZ_BAABJB010000005.1"/>
</dbReference>
<evidence type="ECO:0000313" key="3">
    <source>
        <dbReference type="Proteomes" id="UP000482960"/>
    </source>
</evidence>
<comment type="caution">
    <text evidence="2">The sequence shown here is derived from an EMBL/GenBank/DDBJ whole genome shotgun (WGS) entry which is preliminary data.</text>
</comment>
<gene>
    <name evidence="2" type="ORF">Prum_066000</name>
</gene>
<dbReference type="InterPro" id="IPR037401">
    <property type="entry name" value="SnoaL-like"/>
</dbReference>
<feature type="domain" description="SnoaL-like" evidence="1">
    <location>
        <begin position="10"/>
        <end position="102"/>
    </location>
</feature>
<dbReference type="SUPFAM" id="SSF54427">
    <property type="entry name" value="NTF2-like"/>
    <property type="match status" value="1"/>
</dbReference>